<comment type="caution">
    <text evidence="2">The sequence shown here is derived from an EMBL/GenBank/DDBJ whole genome shotgun (WGS) entry which is preliminary data.</text>
</comment>
<dbReference type="Pfam" id="PF16289">
    <property type="entry name" value="PIN_12"/>
    <property type="match status" value="1"/>
</dbReference>
<dbReference type="EMBL" id="FCOM02000091">
    <property type="protein sequence ID" value="SAL87419.1"/>
    <property type="molecule type" value="Genomic_DNA"/>
</dbReference>
<protein>
    <recommendedName>
        <fullName evidence="1">DUF4935 domain-containing protein</fullName>
    </recommendedName>
</protein>
<reference evidence="2" key="1">
    <citation type="submission" date="2016-01" db="EMBL/GenBank/DDBJ databases">
        <authorList>
            <person name="Peeters C."/>
        </authorList>
    </citation>
    <scope>NUCLEOTIDE SEQUENCE [LARGE SCALE GENOMIC DNA]</scope>
    <source>
        <strain evidence="2">LMG 29317</strain>
    </source>
</reference>
<evidence type="ECO:0000259" key="1">
    <source>
        <dbReference type="Pfam" id="PF16289"/>
    </source>
</evidence>
<dbReference type="RefSeq" id="WP_061152204.1">
    <property type="nucleotide sequence ID" value="NZ_FCOM02000091.1"/>
</dbReference>
<name>A0A158L320_9BURK</name>
<dbReference type="OrthoDB" id="9766796at2"/>
<keyword evidence="3" id="KW-1185">Reference proteome</keyword>
<gene>
    <name evidence="2" type="ORF">AWB74_08107</name>
</gene>
<accession>A0A158L320</accession>
<dbReference type="Proteomes" id="UP000055019">
    <property type="component" value="Unassembled WGS sequence"/>
</dbReference>
<proteinExistence type="predicted"/>
<dbReference type="InterPro" id="IPR032557">
    <property type="entry name" value="DUF4935"/>
</dbReference>
<feature type="domain" description="DUF4935" evidence="1">
    <location>
        <begin position="24"/>
        <end position="194"/>
    </location>
</feature>
<dbReference type="CDD" id="cd18690">
    <property type="entry name" value="PIN_VapC-like"/>
    <property type="match status" value="1"/>
</dbReference>
<evidence type="ECO:0000313" key="3">
    <source>
        <dbReference type="Proteomes" id="UP000055019"/>
    </source>
</evidence>
<dbReference type="AlphaFoldDB" id="A0A158L320"/>
<sequence length="376" mass="41878">MRKEDFGTREAAEWLASIGLFSALCVDTSVYDGLKGTFERGLLKQLEQFSDGAPIRLLMPDLVHDEVTRHSEERAVTSARALRKALKEAEFGLGLARDMQERIQAELLGEKKPEEVARSRLAEFLKRTGTVTLSPEGLVSVSELQRRYIVAQPPFAKSGEKKAEFPDAIALLSLEAWATENNTHIVVVSHDNDWKQFCAGSLRLHAVDDLAYAIGLFQHPAAAIRFAVTLQNWLDTDPDAKRVESYISDALWGLSITVDAASEYSFDEEVVDMELIDLELMDGHTTVTSANENEWTIEIQVKAQIRFEVYFSFSVRDGTDRDFVRVGQNTVDVIDNVDFNVLLTFLAPVGSAAPELEDVDVAAFNVRLDCGYVGLE</sequence>
<organism evidence="2 3">
    <name type="scientific">Caballeronia arvi</name>
    <dbReference type="NCBI Taxonomy" id="1777135"/>
    <lineage>
        <taxon>Bacteria</taxon>
        <taxon>Pseudomonadati</taxon>
        <taxon>Pseudomonadota</taxon>
        <taxon>Betaproteobacteria</taxon>
        <taxon>Burkholderiales</taxon>
        <taxon>Burkholderiaceae</taxon>
        <taxon>Caballeronia</taxon>
    </lineage>
</organism>
<evidence type="ECO:0000313" key="2">
    <source>
        <dbReference type="EMBL" id="SAL87419.1"/>
    </source>
</evidence>